<keyword evidence="2" id="KW-1185">Reference proteome</keyword>
<dbReference type="EMBL" id="BOMM01000098">
    <property type="protein sequence ID" value="GIE16743.1"/>
    <property type="molecule type" value="Genomic_DNA"/>
</dbReference>
<reference evidence="1" key="1">
    <citation type="submission" date="2021-01" db="EMBL/GenBank/DDBJ databases">
        <title>Whole genome shotgun sequence of Actinoplanes ferrugineus NBRC 15555.</title>
        <authorList>
            <person name="Komaki H."/>
            <person name="Tamura T."/>
        </authorList>
    </citation>
    <scope>NUCLEOTIDE SEQUENCE</scope>
    <source>
        <strain evidence="1">NBRC 15555</strain>
    </source>
</reference>
<evidence type="ECO:0000313" key="1">
    <source>
        <dbReference type="EMBL" id="GIE16743.1"/>
    </source>
</evidence>
<proteinExistence type="predicted"/>
<dbReference type="Proteomes" id="UP000598174">
    <property type="component" value="Unassembled WGS sequence"/>
</dbReference>
<comment type="caution">
    <text evidence="1">The sequence shown here is derived from an EMBL/GenBank/DDBJ whole genome shotgun (WGS) entry which is preliminary data.</text>
</comment>
<protein>
    <submittedName>
        <fullName evidence="1">Uncharacterized protein</fullName>
    </submittedName>
</protein>
<dbReference type="RefSeq" id="WP_203823064.1">
    <property type="nucleotide sequence ID" value="NZ_BAAABP010000067.1"/>
</dbReference>
<dbReference type="AlphaFoldDB" id="A0A919MID6"/>
<evidence type="ECO:0000313" key="2">
    <source>
        <dbReference type="Proteomes" id="UP000598174"/>
    </source>
</evidence>
<name>A0A919MID6_9ACTN</name>
<accession>A0A919MID6</accession>
<gene>
    <name evidence="1" type="ORF">Afe05nite_85830</name>
</gene>
<sequence length="81" mass="9359">MDLYCWNHNKVHPFTPGEVEQIVYALTAEVWTAHQLGDPDGDYREYDPKWLICPREALAMGQDSECYLEQVEQGVACRRDG</sequence>
<organism evidence="1 2">
    <name type="scientific">Paractinoplanes ferrugineus</name>
    <dbReference type="NCBI Taxonomy" id="113564"/>
    <lineage>
        <taxon>Bacteria</taxon>
        <taxon>Bacillati</taxon>
        <taxon>Actinomycetota</taxon>
        <taxon>Actinomycetes</taxon>
        <taxon>Micromonosporales</taxon>
        <taxon>Micromonosporaceae</taxon>
        <taxon>Paractinoplanes</taxon>
    </lineage>
</organism>